<keyword evidence="5" id="KW-1185">Reference proteome</keyword>
<accession>A0A1W9Z9C7</accession>
<evidence type="ECO:0000256" key="1">
    <source>
        <dbReference type="ARBA" id="ARBA00005801"/>
    </source>
</evidence>
<keyword evidence="2" id="KW-0472">Membrane</keyword>
<feature type="transmembrane region" description="Helical" evidence="2">
    <location>
        <begin position="52"/>
        <end position="69"/>
    </location>
</feature>
<dbReference type="GO" id="GO:0004190">
    <property type="term" value="F:aspartic-type endopeptidase activity"/>
    <property type="evidence" value="ECO:0007669"/>
    <property type="project" value="InterPro"/>
</dbReference>
<dbReference type="Pfam" id="PF01478">
    <property type="entry name" value="Peptidase_A24"/>
    <property type="match status" value="1"/>
</dbReference>
<feature type="transmembrane region" description="Helical" evidence="2">
    <location>
        <begin position="81"/>
        <end position="110"/>
    </location>
</feature>
<dbReference type="InterPro" id="IPR050882">
    <property type="entry name" value="Prepilin_peptidase/N-MTase"/>
</dbReference>
<dbReference type="GO" id="GO:0006465">
    <property type="term" value="P:signal peptide processing"/>
    <property type="evidence" value="ECO:0007669"/>
    <property type="project" value="TreeGrafter"/>
</dbReference>
<sequence length="142" mass="14251">MRIGLAGLVVAWFALLSGYDIRQRRLPNTLTLPGAVLILLGAAAAGRGMGALAGAAVLGGVYLLVYLLTPAAMGAGDVKLAIGVGGLAGCFGIEVWFLAALAAPLLTALVGVGMRWRGMRTVPHGPSMCLATAAAAALILLT</sequence>
<dbReference type="OrthoDB" id="4428077at2"/>
<comment type="similarity">
    <text evidence="1">Belongs to the peptidase A24 family.</text>
</comment>
<dbReference type="PANTHER" id="PTHR30487">
    <property type="entry name" value="TYPE 4 PREPILIN-LIKE PROTEINS LEADER PEPTIDE-PROCESSING ENZYME"/>
    <property type="match status" value="1"/>
</dbReference>
<keyword evidence="2" id="KW-1133">Transmembrane helix</keyword>
<comment type="caution">
    <text evidence="4">The sequence shown here is derived from an EMBL/GenBank/DDBJ whole genome shotgun (WGS) entry which is preliminary data.</text>
</comment>
<feature type="domain" description="Prepilin type IV endopeptidase peptidase" evidence="3">
    <location>
        <begin position="9"/>
        <end position="110"/>
    </location>
</feature>
<dbReference type="GO" id="GO:0005886">
    <property type="term" value="C:plasma membrane"/>
    <property type="evidence" value="ECO:0007669"/>
    <property type="project" value="TreeGrafter"/>
</dbReference>
<name>A0A1W9Z9C7_MYCAN</name>
<evidence type="ECO:0000259" key="3">
    <source>
        <dbReference type="Pfam" id="PF01478"/>
    </source>
</evidence>
<feature type="transmembrane region" description="Helical" evidence="2">
    <location>
        <begin position="28"/>
        <end position="45"/>
    </location>
</feature>
<organism evidence="4 5">
    <name type="scientific">Mycobacterium angelicum</name>
    <dbReference type="NCBI Taxonomy" id="470074"/>
    <lineage>
        <taxon>Bacteria</taxon>
        <taxon>Bacillati</taxon>
        <taxon>Actinomycetota</taxon>
        <taxon>Actinomycetes</taxon>
        <taxon>Mycobacteriales</taxon>
        <taxon>Mycobacteriaceae</taxon>
        <taxon>Mycobacterium</taxon>
    </lineage>
</organism>
<dbReference type="Proteomes" id="UP000192284">
    <property type="component" value="Unassembled WGS sequence"/>
</dbReference>
<feature type="transmembrane region" description="Helical" evidence="2">
    <location>
        <begin position="122"/>
        <end position="141"/>
    </location>
</feature>
<gene>
    <name evidence="4" type="ORF">BST12_27665</name>
</gene>
<keyword evidence="2" id="KW-0812">Transmembrane</keyword>
<dbReference type="Gene3D" id="1.20.120.1220">
    <property type="match status" value="1"/>
</dbReference>
<evidence type="ECO:0000313" key="5">
    <source>
        <dbReference type="Proteomes" id="UP000192284"/>
    </source>
</evidence>
<dbReference type="RefSeq" id="WP_083116375.1">
    <property type="nucleotide sequence ID" value="NZ_JACKTS010000031.1"/>
</dbReference>
<reference evidence="4 5" key="1">
    <citation type="submission" date="2017-02" db="EMBL/GenBank/DDBJ databases">
        <title>The new phylogeny of genus Mycobacterium.</title>
        <authorList>
            <person name="Tortoli E."/>
            <person name="Trovato A."/>
            <person name="Cirillo D.M."/>
        </authorList>
    </citation>
    <scope>NUCLEOTIDE SEQUENCE [LARGE SCALE GENOMIC DNA]</scope>
    <source>
        <strain evidence="4 5">DSM 45057</strain>
    </source>
</reference>
<dbReference type="InterPro" id="IPR000045">
    <property type="entry name" value="Prepilin_IV_endopep_pep"/>
</dbReference>
<protein>
    <submittedName>
        <fullName evidence="4">Prepilin peptidase</fullName>
    </submittedName>
</protein>
<evidence type="ECO:0000313" key="4">
    <source>
        <dbReference type="EMBL" id="ORA09447.1"/>
    </source>
</evidence>
<dbReference type="PANTHER" id="PTHR30487:SF0">
    <property type="entry name" value="PREPILIN LEADER PEPTIDASE_N-METHYLTRANSFERASE-RELATED"/>
    <property type="match status" value="1"/>
</dbReference>
<evidence type="ECO:0000256" key="2">
    <source>
        <dbReference type="SAM" id="Phobius"/>
    </source>
</evidence>
<dbReference type="EMBL" id="MVHE01000108">
    <property type="protein sequence ID" value="ORA09447.1"/>
    <property type="molecule type" value="Genomic_DNA"/>
</dbReference>
<proteinExistence type="inferred from homology"/>
<dbReference type="AlphaFoldDB" id="A0A1W9Z9C7"/>